<dbReference type="AlphaFoldDB" id="A0A5Q0BFJ9"/>
<dbReference type="KEGG" id="mmob:F6R98_08180"/>
<dbReference type="SUPFAM" id="SSF53300">
    <property type="entry name" value="vWA-like"/>
    <property type="match status" value="1"/>
</dbReference>
<dbReference type="CDD" id="cd00198">
    <property type="entry name" value="vWFA"/>
    <property type="match status" value="1"/>
</dbReference>
<protein>
    <submittedName>
        <fullName evidence="2">VWA domain-containing protein</fullName>
    </submittedName>
</protein>
<dbReference type="Pfam" id="PF01882">
    <property type="entry name" value="DUF58"/>
    <property type="match status" value="1"/>
</dbReference>
<proteinExistence type="predicted"/>
<dbReference type="PANTHER" id="PTHR33608:SF6">
    <property type="entry name" value="BLL2464 PROTEIN"/>
    <property type="match status" value="1"/>
</dbReference>
<dbReference type="EMBL" id="CP044205">
    <property type="protein sequence ID" value="QFY42600.1"/>
    <property type="molecule type" value="Genomic_DNA"/>
</dbReference>
<feature type="domain" description="DUF58" evidence="1">
    <location>
        <begin position="61"/>
        <end position="243"/>
    </location>
</feature>
<name>A0A5Q0BFJ9_9GAMM</name>
<accession>A0A5Q0BFJ9</accession>
<dbReference type="PANTHER" id="PTHR33608">
    <property type="entry name" value="BLL2464 PROTEIN"/>
    <property type="match status" value="1"/>
</dbReference>
<evidence type="ECO:0000313" key="2">
    <source>
        <dbReference type="EMBL" id="QFY42600.1"/>
    </source>
</evidence>
<sequence length="281" mass="31701">MKDKEFHYCIPWRTANAQPGAHPGRQSGSGFLFLRHVAFIDHPDPRRLDLRATLLDPQQDYRVRVYQQRSNINIFVIVDLSASMNHRAETSKMQMVADFIDSLALAVHRAGDTLGIIGYGDKSEPVLFVSSTRQAGILHAAAAKLRKYQPSGAHALGLLQAASLLPSHRCLVFLLSDCHYSIVIIKQVMTSLSRHDVIPVVIWGNEERMPQATGIANMRDMENGRERLLWLRPALRSRLRASLDDRRRLLTRAVSPFGRVPLFLDGEFSADAVTRYFYAGR</sequence>
<keyword evidence="3" id="KW-1185">Reference proteome</keyword>
<evidence type="ECO:0000259" key="1">
    <source>
        <dbReference type="Pfam" id="PF01882"/>
    </source>
</evidence>
<dbReference type="Gene3D" id="3.40.50.410">
    <property type="entry name" value="von Willebrand factor, type A domain"/>
    <property type="match status" value="1"/>
</dbReference>
<dbReference type="RefSeq" id="WP_153248595.1">
    <property type="nucleotide sequence ID" value="NZ_CP044205.1"/>
</dbReference>
<dbReference type="Proteomes" id="UP000325755">
    <property type="component" value="Chromosome"/>
</dbReference>
<reference evidence="2 3" key="1">
    <citation type="submission" date="2019-09" db="EMBL/GenBank/DDBJ databases">
        <title>Ecophysiology of the spiral-shaped methanotroph Methylospira mobilis as revealed by the complete genome sequence.</title>
        <authorList>
            <person name="Oshkin I.Y."/>
            <person name="Dedysh S.N."/>
            <person name="Miroshnikov K."/>
            <person name="Danilova O.V."/>
            <person name="Hakobyan A."/>
            <person name="Liesack W."/>
        </authorList>
    </citation>
    <scope>NUCLEOTIDE SEQUENCE [LARGE SCALE GENOMIC DNA]</scope>
    <source>
        <strain evidence="2 3">Shm1</strain>
    </source>
</reference>
<dbReference type="InParanoid" id="A0A5Q0BFJ9"/>
<dbReference type="InterPro" id="IPR036465">
    <property type="entry name" value="vWFA_dom_sf"/>
</dbReference>
<organism evidence="2 3">
    <name type="scientific">Candidatus Methylospira mobilis</name>
    <dbReference type="NCBI Taxonomy" id="1808979"/>
    <lineage>
        <taxon>Bacteria</taxon>
        <taxon>Pseudomonadati</taxon>
        <taxon>Pseudomonadota</taxon>
        <taxon>Gammaproteobacteria</taxon>
        <taxon>Methylococcales</taxon>
        <taxon>Methylococcaceae</taxon>
        <taxon>Candidatus Methylospira</taxon>
    </lineage>
</organism>
<dbReference type="OrthoDB" id="7779014at2"/>
<dbReference type="InterPro" id="IPR002881">
    <property type="entry name" value="DUF58"/>
</dbReference>
<gene>
    <name evidence="2" type="ORF">F6R98_08180</name>
</gene>
<evidence type="ECO:0000313" key="3">
    <source>
        <dbReference type="Proteomes" id="UP000325755"/>
    </source>
</evidence>